<keyword evidence="5 7" id="KW-1133">Transmembrane helix</keyword>
<dbReference type="EMBL" id="UFXQ01000001">
    <property type="protein sequence ID" value="STC70041.1"/>
    <property type="molecule type" value="Genomic_DNA"/>
</dbReference>
<evidence type="ECO:0000256" key="2">
    <source>
        <dbReference type="ARBA" id="ARBA00022448"/>
    </source>
</evidence>
<dbReference type="GO" id="GO:0022857">
    <property type="term" value="F:transmembrane transporter activity"/>
    <property type="evidence" value="ECO:0007669"/>
    <property type="project" value="InterPro"/>
</dbReference>
<reference evidence="9 10" key="1">
    <citation type="submission" date="2018-06" db="EMBL/GenBank/DDBJ databases">
        <authorList>
            <consortium name="Pathogen Informatics"/>
            <person name="Doyle S."/>
        </authorList>
    </citation>
    <scope>NUCLEOTIDE SEQUENCE [LARGE SCALE GENOMIC DNA]</scope>
    <source>
        <strain evidence="9 10">NCTC11862</strain>
    </source>
</reference>
<dbReference type="OrthoDB" id="8953821at2"/>
<comment type="subcellular location">
    <subcellularLocation>
        <location evidence="1">Cell membrane</location>
        <topology evidence="1">Multi-pass membrane protein</topology>
    </subcellularLocation>
</comment>
<proteinExistence type="predicted"/>
<dbReference type="Pfam" id="PF07690">
    <property type="entry name" value="MFS_1"/>
    <property type="match status" value="1"/>
</dbReference>
<evidence type="ECO:0000256" key="7">
    <source>
        <dbReference type="SAM" id="Phobius"/>
    </source>
</evidence>
<dbReference type="CDD" id="cd17369">
    <property type="entry name" value="MFS_ShiA_like"/>
    <property type="match status" value="1"/>
</dbReference>
<dbReference type="PROSITE" id="PS50850">
    <property type="entry name" value="MFS"/>
    <property type="match status" value="1"/>
</dbReference>
<dbReference type="PANTHER" id="PTHR43045:SF1">
    <property type="entry name" value="SHIKIMATE TRANSPORTER"/>
    <property type="match status" value="1"/>
</dbReference>
<accession>A0A376CNH3</accession>
<feature type="transmembrane region" description="Helical" evidence="7">
    <location>
        <begin position="49"/>
        <end position="71"/>
    </location>
</feature>
<evidence type="ECO:0000313" key="10">
    <source>
        <dbReference type="Proteomes" id="UP000254467"/>
    </source>
</evidence>
<dbReference type="PANTHER" id="PTHR43045">
    <property type="entry name" value="SHIKIMATE TRANSPORTER"/>
    <property type="match status" value="1"/>
</dbReference>
<feature type="transmembrane region" description="Helical" evidence="7">
    <location>
        <begin position="238"/>
        <end position="258"/>
    </location>
</feature>
<feature type="transmembrane region" description="Helical" evidence="7">
    <location>
        <begin position="332"/>
        <end position="351"/>
    </location>
</feature>
<dbReference type="AlphaFoldDB" id="A0A376CNH3"/>
<keyword evidence="4 7" id="KW-0812">Transmembrane</keyword>
<gene>
    <name evidence="9" type="primary">yhjE_1</name>
    <name evidence="9" type="ORF">NCTC11862_01847</name>
</gene>
<feature type="transmembrane region" description="Helical" evidence="7">
    <location>
        <begin position="308"/>
        <end position="326"/>
    </location>
</feature>
<feature type="transmembrane region" description="Helical" evidence="7">
    <location>
        <begin position="278"/>
        <end position="299"/>
    </location>
</feature>
<evidence type="ECO:0000256" key="1">
    <source>
        <dbReference type="ARBA" id="ARBA00004651"/>
    </source>
</evidence>
<keyword evidence="6 7" id="KW-0472">Membrane</keyword>
<dbReference type="Proteomes" id="UP000254467">
    <property type="component" value="Unassembled WGS sequence"/>
</dbReference>
<feature type="transmembrane region" description="Helical" evidence="7">
    <location>
        <begin position="83"/>
        <end position="102"/>
    </location>
</feature>
<evidence type="ECO:0000256" key="5">
    <source>
        <dbReference type="ARBA" id="ARBA00022989"/>
    </source>
</evidence>
<dbReference type="PROSITE" id="PS00216">
    <property type="entry name" value="SUGAR_TRANSPORT_1"/>
    <property type="match status" value="1"/>
</dbReference>
<dbReference type="RefSeq" id="WP_018581358.1">
    <property type="nucleotide sequence ID" value="NZ_LDYD01000014.1"/>
</dbReference>
<keyword evidence="3" id="KW-1003">Cell membrane</keyword>
<evidence type="ECO:0000259" key="8">
    <source>
        <dbReference type="PROSITE" id="PS50850"/>
    </source>
</evidence>
<sequence length="445" mass="46713">MASASTERRRVVAATTIGTAIEWYEFFLYAAVAGLVFNQLMFGPLGPGAATVVSFLTVGLSFLFRPLGAFLAGHYADKLGRRVVLMVTLFAMGGATTLIGLVPSFEAIGVWAPVLLILLRIVQGISAGGEWGSAVLLAVEHAPRTKRGLYGAGPQVGAPAGLLMANGALALMNWLAPGDAFMVWGWRVPFLFSIVLVLIGFLVRIGVDESPVYTEMAQDRAARRVPANPIGTLFTRHFSLVVAGALLFAANGVAGYMMAGGYIQSYTTGPLGLERGPVLLIVTASAAVWIVSTVVAGAWSDRIGRRNMFLLGFVVQALGVVVLFPMVNSGDYLRIFAALAFLSVGLGLTYGQTSATYAELFPASVRGSGVSITYAIGSILGGAFAPMIAAWLVEATGSTAGVTAYLLVASAVGFVTAALLRDRTGIPLGHDEEKRQAQGHFVFAR</sequence>
<feature type="transmembrane region" description="Helical" evidence="7">
    <location>
        <begin position="399"/>
        <end position="420"/>
    </location>
</feature>
<feature type="transmembrane region" description="Helical" evidence="7">
    <location>
        <begin position="12"/>
        <end position="37"/>
    </location>
</feature>
<evidence type="ECO:0000256" key="6">
    <source>
        <dbReference type="ARBA" id="ARBA00023136"/>
    </source>
</evidence>
<keyword evidence="10" id="KW-1185">Reference proteome</keyword>
<feature type="transmembrane region" description="Helical" evidence="7">
    <location>
        <begin position="372"/>
        <end position="393"/>
    </location>
</feature>
<evidence type="ECO:0000256" key="3">
    <source>
        <dbReference type="ARBA" id="ARBA00022475"/>
    </source>
</evidence>
<feature type="transmembrane region" description="Helical" evidence="7">
    <location>
        <begin position="188"/>
        <end position="207"/>
    </location>
</feature>
<organism evidence="9 10">
    <name type="scientific">Corynebacterium pilosum</name>
    <dbReference type="NCBI Taxonomy" id="35756"/>
    <lineage>
        <taxon>Bacteria</taxon>
        <taxon>Bacillati</taxon>
        <taxon>Actinomycetota</taxon>
        <taxon>Actinomycetes</taxon>
        <taxon>Mycobacteriales</taxon>
        <taxon>Corynebacteriaceae</taxon>
        <taxon>Corynebacterium</taxon>
    </lineage>
</organism>
<dbReference type="GO" id="GO:0005886">
    <property type="term" value="C:plasma membrane"/>
    <property type="evidence" value="ECO:0007669"/>
    <property type="project" value="UniProtKB-SubCell"/>
</dbReference>
<dbReference type="InterPro" id="IPR020846">
    <property type="entry name" value="MFS_dom"/>
</dbReference>
<dbReference type="STRING" id="35756.GCA_001044155_00216"/>
<evidence type="ECO:0000256" key="4">
    <source>
        <dbReference type="ARBA" id="ARBA00022692"/>
    </source>
</evidence>
<dbReference type="PROSITE" id="PS00217">
    <property type="entry name" value="SUGAR_TRANSPORT_2"/>
    <property type="match status" value="1"/>
</dbReference>
<dbReference type="InterPro" id="IPR011701">
    <property type="entry name" value="MFS"/>
</dbReference>
<feature type="transmembrane region" description="Helical" evidence="7">
    <location>
        <begin position="114"/>
        <end position="139"/>
    </location>
</feature>
<name>A0A376CNH3_9CORY</name>
<feature type="domain" description="Major facilitator superfamily (MFS) profile" evidence="8">
    <location>
        <begin position="11"/>
        <end position="425"/>
    </location>
</feature>
<dbReference type="SUPFAM" id="SSF103473">
    <property type="entry name" value="MFS general substrate transporter"/>
    <property type="match status" value="1"/>
</dbReference>
<dbReference type="Gene3D" id="1.20.1250.20">
    <property type="entry name" value="MFS general substrate transporter like domains"/>
    <property type="match status" value="2"/>
</dbReference>
<keyword evidence="2" id="KW-0813">Transport</keyword>
<dbReference type="InterPro" id="IPR036259">
    <property type="entry name" value="MFS_trans_sf"/>
</dbReference>
<protein>
    <submittedName>
        <fullName evidence="9">Proline/betaine transporter</fullName>
    </submittedName>
</protein>
<dbReference type="InterPro" id="IPR005829">
    <property type="entry name" value="Sugar_transporter_CS"/>
</dbReference>
<evidence type="ECO:0000313" key="9">
    <source>
        <dbReference type="EMBL" id="STC70041.1"/>
    </source>
</evidence>